<keyword evidence="6" id="KW-1185">Reference proteome</keyword>
<dbReference type="AlphaFoldDB" id="A1S9R1"/>
<dbReference type="SMART" id="SM00062">
    <property type="entry name" value="PBPb"/>
    <property type="match status" value="1"/>
</dbReference>
<dbReference type="OrthoDB" id="245568at2"/>
<feature type="chain" id="PRO_5002636901" evidence="3">
    <location>
        <begin position="25"/>
        <end position="270"/>
    </location>
</feature>
<sequence length="270" mass="30309">MKNKSNLVTSLFLASLGATTQVSAETVNVGVSFAIPPYVIQQENSGLELDILRQALARRGHYAVIHYMPLSRTFRELKDGKLDGIINTKENMLEGVFYSDEVIRFHNCVISLASRNLDINTIGDLKGMSVVAFQQASRILGEEFGSTVAKSPSYSEIAAQRHQIHMLFKGRTDVIVMEKSIFAYYRKKELEAGFTEAGLEVREACIFEPTAYRFAFRSARIRDDFNQGLSSIREDGTLAAILQKYKAMMTVEPEEEPSIDEMLQAQPEHP</sequence>
<comment type="similarity">
    <text evidence="1">Belongs to the bacterial solute-binding protein 3 family.</text>
</comment>
<evidence type="ECO:0000256" key="2">
    <source>
        <dbReference type="ARBA" id="ARBA00022729"/>
    </source>
</evidence>
<dbReference type="PANTHER" id="PTHR35936">
    <property type="entry name" value="MEMBRANE-BOUND LYTIC MUREIN TRANSGLYCOSYLASE F"/>
    <property type="match status" value="1"/>
</dbReference>
<reference evidence="5 6" key="1">
    <citation type="submission" date="2006-12" db="EMBL/GenBank/DDBJ databases">
        <title>Complete sequence of Shewanella amazonensis SB2B.</title>
        <authorList>
            <consortium name="US DOE Joint Genome Institute"/>
            <person name="Copeland A."/>
            <person name="Lucas S."/>
            <person name="Lapidus A."/>
            <person name="Barry K."/>
            <person name="Detter J.C."/>
            <person name="Glavina del Rio T."/>
            <person name="Hammon N."/>
            <person name="Israni S."/>
            <person name="Dalin E."/>
            <person name="Tice H."/>
            <person name="Pitluck S."/>
            <person name="Munk A.C."/>
            <person name="Brettin T."/>
            <person name="Bruce D."/>
            <person name="Han C."/>
            <person name="Tapia R."/>
            <person name="Gilna P."/>
            <person name="Schmutz J."/>
            <person name="Larimer F."/>
            <person name="Land M."/>
            <person name="Hauser L."/>
            <person name="Kyrpides N."/>
            <person name="Mikhailova N."/>
            <person name="Fredrickson J."/>
            <person name="Richardson P."/>
        </authorList>
    </citation>
    <scope>NUCLEOTIDE SEQUENCE [LARGE SCALE GENOMIC DNA]</scope>
    <source>
        <strain evidence="6">ATCC BAA-1098 / SB2B</strain>
    </source>
</reference>
<dbReference type="InterPro" id="IPR001638">
    <property type="entry name" value="Solute-binding_3/MltF_N"/>
</dbReference>
<dbReference type="SUPFAM" id="SSF53850">
    <property type="entry name" value="Periplasmic binding protein-like II"/>
    <property type="match status" value="1"/>
</dbReference>
<evidence type="ECO:0000259" key="4">
    <source>
        <dbReference type="SMART" id="SM00062"/>
    </source>
</evidence>
<accession>A1S9R1</accession>
<dbReference type="STRING" id="326297.Sama_2915"/>
<dbReference type="PANTHER" id="PTHR35936:SF19">
    <property type="entry name" value="AMINO-ACID-BINDING PROTEIN YXEM-RELATED"/>
    <property type="match status" value="1"/>
</dbReference>
<dbReference type="Pfam" id="PF00497">
    <property type="entry name" value="SBP_bac_3"/>
    <property type="match status" value="1"/>
</dbReference>
<name>A1S9R1_SHEAM</name>
<dbReference type="RefSeq" id="WP_011761023.1">
    <property type="nucleotide sequence ID" value="NC_008700.1"/>
</dbReference>
<dbReference type="eggNOG" id="COG0834">
    <property type="taxonomic scope" value="Bacteria"/>
</dbReference>
<feature type="domain" description="Solute-binding protein family 3/N-terminal" evidence="4">
    <location>
        <begin position="26"/>
        <end position="249"/>
    </location>
</feature>
<proteinExistence type="inferred from homology"/>
<evidence type="ECO:0000313" key="6">
    <source>
        <dbReference type="Proteomes" id="UP000009175"/>
    </source>
</evidence>
<dbReference type="Proteomes" id="UP000009175">
    <property type="component" value="Chromosome"/>
</dbReference>
<keyword evidence="2 3" id="KW-0732">Signal</keyword>
<evidence type="ECO:0000313" key="5">
    <source>
        <dbReference type="EMBL" id="ABM01118.1"/>
    </source>
</evidence>
<dbReference type="HOGENOM" id="CLU_070548_0_0_6"/>
<dbReference type="Gene3D" id="3.40.190.10">
    <property type="entry name" value="Periplasmic binding protein-like II"/>
    <property type="match status" value="2"/>
</dbReference>
<evidence type="ECO:0000256" key="1">
    <source>
        <dbReference type="ARBA" id="ARBA00010333"/>
    </source>
</evidence>
<evidence type="ECO:0000256" key="3">
    <source>
        <dbReference type="SAM" id="SignalP"/>
    </source>
</evidence>
<feature type="signal peptide" evidence="3">
    <location>
        <begin position="1"/>
        <end position="24"/>
    </location>
</feature>
<gene>
    <name evidence="5" type="ordered locus">Sama_2915</name>
</gene>
<dbReference type="KEGG" id="saz:Sama_2915"/>
<organism evidence="5 6">
    <name type="scientific">Shewanella amazonensis (strain ATCC BAA-1098 / SB2B)</name>
    <dbReference type="NCBI Taxonomy" id="326297"/>
    <lineage>
        <taxon>Bacteria</taxon>
        <taxon>Pseudomonadati</taxon>
        <taxon>Pseudomonadota</taxon>
        <taxon>Gammaproteobacteria</taxon>
        <taxon>Alteromonadales</taxon>
        <taxon>Shewanellaceae</taxon>
        <taxon>Shewanella</taxon>
    </lineage>
</organism>
<protein>
    <submittedName>
        <fullName evidence="5">Extracellular solute-binding protein, family 3</fullName>
    </submittedName>
</protein>
<dbReference type="EMBL" id="CP000507">
    <property type="protein sequence ID" value="ABM01118.1"/>
    <property type="molecule type" value="Genomic_DNA"/>
</dbReference>